<keyword evidence="2" id="KW-1133">Transmembrane helix</keyword>
<sequence length="430" mass="43416">MLWGIVHGLLAVAGPLVVAGLLGVVAWFLSDAGAHGSARDGVRHGAIAWLVGHGSGFTVDGVAVTVVPLLLTGGLAWWVWRCALSLGERVWAHGPDVHRLSDGERDLTVPAALIGFALAYLASLLVVVNLVSSDTFDPLVGRVLLGGLALAVGLGAPGIATGSGRAAAWVSQLPPVVRHASATARRVLLWWLVVCLVLLVAALGLGLGQAIEMVDTLGLSGGETVQLLLLNLGFAPNAVLMTGAFLLGPGFAVGVGTVVSPAAVTLGPLPLMPLLAALPEAGIPPAWWAASAVVPVVVAGAAAWRHQSERPTLRWDEGALRACGAGLVAAAVLTVLTAVAGGAAGPGRLREVGAPAGDVGLHAVVWLGLGALAGGLLVTWWQRRTSVPLDDPAAEATAMAGTESSMESSTESSSEATTGSVTEPVVEQEP</sequence>
<dbReference type="KEGG" id="ndp:E2C04_13470"/>
<feature type="transmembrane region" description="Helical" evidence="2">
    <location>
        <begin position="50"/>
        <end position="80"/>
    </location>
</feature>
<reference evidence="4 5" key="1">
    <citation type="journal article" date="2008" name="Int. J. Syst. Evol. Microbiol.">
        <title>Nocardioides daphniae sp. nov., isolated from Daphnia cucullata (Crustacea: Cladocera).</title>
        <authorList>
            <person name="Toth E.M."/>
            <person name="Keki Z."/>
            <person name="Homonnay Z.G."/>
            <person name="Borsodi A.K."/>
            <person name="Marialigeti K."/>
            <person name="Schumann P."/>
        </authorList>
    </citation>
    <scope>NUCLEOTIDE SEQUENCE [LARGE SCALE GENOMIC DNA]</scope>
    <source>
        <strain evidence="4 5">JCM 16608</strain>
    </source>
</reference>
<evidence type="ECO:0000313" key="5">
    <source>
        <dbReference type="Proteomes" id="UP000297025"/>
    </source>
</evidence>
<reference evidence="6" key="3">
    <citation type="journal article" date="2019" name="Int. J. Syst. Evol. Microbiol.">
        <title>The Global Catalogue of Microorganisms (GCM) 10K type strain sequencing project: providing services to taxonomists for standard genome sequencing and annotation.</title>
        <authorList>
            <consortium name="The Broad Institute Genomics Platform"/>
            <consortium name="The Broad Institute Genome Sequencing Center for Infectious Disease"/>
            <person name="Wu L."/>
            <person name="Ma J."/>
        </authorList>
    </citation>
    <scope>NUCLEOTIDE SEQUENCE [LARGE SCALE GENOMIC DNA]</scope>
    <source>
        <strain evidence="6">CCM 7403</strain>
    </source>
</reference>
<accession>A0A4P7UF36</accession>
<dbReference type="AlphaFoldDB" id="A0A4P7UF36"/>
<evidence type="ECO:0000256" key="2">
    <source>
        <dbReference type="SAM" id="Phobius"/>
    </source>
</evidence>
<keyword evidence="2" id="KW-0812">Transmembrane</keyword>
<feature type="transmembrane region" description="Helical" evidence="2">
    <location>
        <begin position="238"/>
        <end position="266"/>
    </location>
</feature>
<feature type="transmembrane region" description="Helical" evidence="2">
    <location>
        <begin position="143"/>
        <end position="168"/>
    </location>
</feature>
<proteinExistence type="predicted"/>
<dbReference type="EMBL" id="BMCK01000003">
    <property type="protein sequence ID" value="GGD23820.1"/>
    <property type="molecule type" value="Genomic_DNA"/>
</dbReference>
<reference evidence="3" key="5">
    <citation type="submission" date="2024-05" db="EMBL/GenBank/DDBJ databases">
        <authorList>
            <person name="Sun Q."/>
            <person name="Sedlacek I."/>
        </authorList>
    </citation>
    <scope>NUCLEOTIDE SEQUENCE</scope>
    <source>
        <strain evidence="3">CCM 7403</strain>
    </source>
</reference>
<organism evidence="4 5">
    <name type="scientific">Nocardioides daphniae</name>
    <dbReference type="NCBI Taxonomy" id="402297"/>
    <lineage>
        <taxon>Bacteria</taxon>
        <taxon>Bacillati</taxon>
        <taxon>Actinomycetota</taxon>
        <taxon>Actinomycetes</taxon>
        <taxon>Propionibacteriales</taxon>
        <taxon>Nocardioidaceae</taxon>
        <taxon>Nocardioides</taxon>
    </lineage>
</organism>
<protein>
    <submittedName>
        <fullName evidence="4">Uncharacterized protein</fullName>
    </submittedName>
</protein>
<feature type="transmembrane region" description="Helical" evidence="2">
    <location>
        <begin position="109"/>
        <end position="131"/>
    </location>
</feature>
<feature type="region of interest" description="Disordered" evidence="1">
    <location>
        <begin position="392"/>
        <end position="430"/>
    </location>
</feature>
<dbReference type="Proteomes" id="UP000297025">
    <property type="component" value="Chromosome"/>
</dbReference>
<dbReference type="RefSeq" id="WP_135832981.1">
    <property type="nucleotide sequence ID" value="NZ_BMCK01000003.1"/>
</dbReference>
<keyword evidence="6" id="KW-1185">Reference proteome</keyword>
<feature type="compositionally biased region" description="Low complexity" evidence="1">
    <location>
        <begin position="399"/>
        <end position="423"/>
    </location>
</feature>
<dbReference type="OrthoDB" id="3742900at2"/>
<dbReference type="EMBL" id="CP038462">
    <property type="protein sequence ID" value="QCC77938.1"/>
    <property type="molecule type" value="Genomic_DNA"/>
</dbReference>
<dbReference type="InterPro" id="IPR045931">
    <property type="entry name" value="DUF6350"/>
</dbReference>
<evidence type="ECO:0000313" key="4">
    <source>
        <dbReference type="EMBL" id="QCC77938.1"/>
    </source>
</evidence>
<evidence type="ECO:0000313" key="6">
    <source>
        <dbReference type="Proteomes" id="UP000630594"/>
    </source>
</evidence>
<dbReference type="Pfam" id="PF19877">
    <property type="entry name" value="DUF6350"/>
    <property type="match status" value="1"/>
</dbReference>
<dbReference type="Proteomes" id="UP000630594">
    <property type="component" value="Unassembled WGS sequence"/>
</dbReference>
<feature type="transmembrane region" description="Helical" evidence="2">
    <location>
        <begin position="6"/>
        <end position="29"/>
    </location>
</feature>
<feature type="transmembrane region" description="Helical" evidence="2">
    <location>
        <begin position="363"/>
        <end position="381"/>
    </location>
</feature>
<feature type="transmembrane region" description="Helical" evidence="2">
    <location>
        <begin position="325"/>
        <end position="343"/>
    </location>
</feature>
<name>A0A4P7UF36_9ACTN</name>
<reference evidence="3" key="2">
    <citation type="journal article" date="2014" name="Int. J. Syst. Evol. Microbiol.">
        <title>Complete genome of a new Firmicutes species belonging to the dominant human colonic microbiota ('Ruminococcus bicirculans') reveals two chromosomes and a selective capacity to utilize plant glucans.</title>
        <authorList>
            <consortium name="NISC Comparative Sequencing Program"/>
            <person name="Wegmann U."/>
            <person name="Louis P."/>
            <person name="Goesmann A."/>
            <person name="Henrissat B."/>
            <person name="Duncan S.H."/>
            <person name="Flint H.J."/>
        </authorList>
    </citation>
    <scope>NUCLEOTIDE SEQUENCE</scope>
    <source>
        <strain evidence="3">CCM 7403</strain>
    </source>
</reference>
<gene>
    <name evidence="4" type="ORF">E2C04_13470</name>
    <name evidence="3" type="ORF">GCM10007231_23680</name>
</gene>
<evidence type="ECO:0000256" key="1">
    <source>
        <dbReference type="SAM" id="MobiDB-lite"/>
    </source>
</evidence>
<feature type="transmembrane region" description="Helical" evidence="2">
    <location>
        <begin position="286"/>
        <end position="304"/>
    </location>
</feature>
<reference evidence="4" key="4">
    <citation type="submission" date="2019-03" db="EMBL/GenBank/DDBJ databases">
        <authorList>
            <person name="Huang Y."/>
        </authorList>
    </citation>
    <scope>NUCLEOTIDE SEQUENCE</scope>
    <source>
        <strain evidence="4">JCM 16608</strain>
    </source>
</reference>
<keyword evidence="2" id="KW-0472">Membrane</keyword>
<feature type="transmembrane region" description="Helical" evidence="2">
    <location>
        <begin position="188"/>
        <end position="207"/>
    </location>
</feature>
<evidence type="ECO:0000313" key="3">
    <source>
        <dbReference type="EMBL" id="GGD23820.1"/>
    </source>
</evidence>